<sequence length="557" mass="61782">MPVKVENMMEGLEFPPSYQLNSPEFEWEYNMLDLPTSEFMPSVQDPESIFFGLSDPCPVRPPSPLMSLKHQLLHNHDCMWSGQCGDHTDKTKCPGNHGPSPIIKCDPIMSSGVDKPKSLIKTSHNIPAGGSLLRYNQQNKKNPMLSSTGRVTVKKQCDILRPDTPLSLDSDPPEFKHTFDLAACTMGSNKWNLSNSDDDAKIITMLKEHLEDTSDGRNENFKALMGTFRTNSLSDLLTDIKTLSDYEEEDEAEDSAIDTDHDDIVASLSRQDSCHVSPQMVTSPISFSQSSMSSTGSHTAGATTGCVEAHSDHCYTRSIDLSGLGVQTPSDSEEEIDVVSVGDKTLPTNPSARDRRTIQTTISDRIVKTTPRGLKTIPPRRIASEAQGHTTSRTKMSHSNSYGQTSKSSGYKAQNGRKCKNEPGRKRTGSKLDGPAAKKHKGKKGRVSNAKSARASDICEQDSIEKRNLHNDMERQRRIGLKNLFEALKAQIPSLRDNERAPKVNILREASILCTQLYNENERLTNLKRHHTNIQNRLRVIKGHLTSSNVPVPECAY</sequence>
<dbReference type="GO" id="GO:0046983">
    <property type="term" value="F:protein dimerization activity"/>
    <property type="evidence" value="ECO:0007669"/>
    <property type="project" value="InterPro"/>
</dbReference>
<evidence type="ECO:0000259" key="3">
    <source>
        <dbReference type="PROSITE" id="PS50888"/>
    </source>
</evidence>
<proteinExistence type="predicted"/>
<protein>
    <submittedName>
        <fullName evidence="4">Putative diminutive</fullName>
    </submittedName>
</protein>
<reference evidence="4" key="1">
    <citation type="submission" date="2016-12" db="EMBL/GenBank/DDBJ databases">
        <title>An insight into the sialome and mialome of the sand fly, Nyssomyia neivai.</title>
        <authorList>
            <person name="Sebastian V."/>
            <person name="Goulart T.M."/>
            <person name="Oliveira W."/>
            <person name="Calvo E."/>
            <person name="Oliveira L.F."/>
            <person name="Pinto M.C."/>
            <person name="Rosselino A.M."/>
            <person name="Ribeiro J.M."/>
        </authorList>
    </citation>
    <scope>NUCLEOTIDE SEQUENCE</scope>
</reference>
<evidence type="ECO:0000313" key="4">
    <source>
        <dbReference type="EMBL" id="JAV04166.1"/>
    </source>
</evidence>
<name>A0A1L8DCI7_9DIPT</name>
<evidence type="ECO:0000256" key="2">
    <source>
        <dbReference type="SAM" id="MobiDB-lite"/>
    </source>
</evidence>
<dbReference type="FunFam" id="4.10.280.10:FF:000019">
    <property type="entry name" value="Myc proto-oncogene protein"/>
    <property type="match status" value="1"/>
</dbReference>
<dbReference type="PANTHER" id="PTHR45851">
    <property type="entry name" value="MYC PROTO-ONCOGENE"/>
    <property type="match status" value="1"/>
</dbReference>
<keyword evidence="1" id="KW-0238">DNA-binding</keyword>
<dbReference type="CDD" id="cd11400">
    <property type="entry name" value="bHLHzip_Myc"/>
    <property type="match status" value="1"/>
</dbReference>
<feature type="compositionally biased region" description="Polar residues" evidence="2">
    <location>
        <begin position="387"/>
        <end position="412"/>
    </location>
</feature>
<feature type="domain" description="BHLH" evidence="3">
    <location>
        <begin position="465"/>
        <end position="517"/>
    </location>
</feature>
<feature type="compositionally biased region" description="Basic residues" evidence="2">
    <location>
        <begin position="437"/>
        <end position="446"/>
    </location>
</feature>
<dbReference type="SUPFAM" id="SSF47459">
    <property type="entry name" value="HLH, helix-loop-helix DNA-binding domain"/>
    <property type="match status" value="1"/>
</dbReference>
<organism evidence="4">
    <name type="scientific">Nyssomyia neivai</name>
    <dbReference type="NCBI Taxonomy" id="330878"/>
    <lineage>
        <taxon>Eukaryota</taxon>
        <taxon>Metazoa</taxon>
        <taxon>Ecdysozoa</taxon>
        <taxon>Arthropoda</taxon>
        <taxon>Hexapoda</taxon>
        <taxon>Insecta</taxon>
        <taxon>Pterygota</taxon>
        <taxon>Neoptera</taxon>
        <taxon>Endopterygota</taxon>
        <taxon>Diptera</taxon>
        <taxon>Nematocera</taxon>
        <taxon>Psychodoidea</taxon>
        <taxon>Psychodidae</taxon>
        <taxon>Nyssomyia</taxon>
    </lineage>
</organism>
<evidence type="ECO:0000256" key="1">
    <source>
        <dbReference type="ARBA" id="ARBA00023125"/>
    </source>
</evidence>
<dbReference type="Pfam" id="PF00010">
    <property type="entry name" value="HLH"/>
    <property type="match status" value="1"/>
</dbReference>
<dbReference type="InterPro" id="IPR050433">
    <property type="entry name" value="Myc_transcription_factors"/>
</dbReference>
<dbReference type="EMBL" id="GFDF01009918">
    <property type="protein sequence ID" value="JAV04166.1"/>
    <property type="molecule type" value="Transcribed_RNA"/>
</dbReference>
<dbReference type="AlphaFoldDB" id="A0A1L8DCI7"/>
<dbReference type="SMART" id="SM00353">
    <property type="entry name" value="HLH"/>
    <property type="match status" value="1"/>
</dbReference>
<dbReference type="InterPro" id="IPR011598">
    <property type="entry name" value="bHLH_dom"/>
</dbReference>
<accession>A0A1L8DCI7</accession>
<dbReference type="GO" id="GO:0003677">
    <property type="term" value="F:DNA binding"/>
    <property type="evidence" value="ECO:0007669"/>
    <property type="project" value="UniProtKB-KW"/>
</dbReference>
<dbReference type="PROSITE" id="PS50888">
    <property type="entry name" value="BHLH"/>
    <property type="match status" value="1"/>
</dbReference>
<dbReference type="InterPro" id="IPR036638">
    <property type="entry name" value="HLH_DNA-bd_sf"/>
</dbReference>
<feature type="region of interest" description="Disordered" evidence="2">
    <location>
        <begin position="369"/>
        <end position="456"/>
    </location>
</feature>
<dbReference type="Gene3D" id="4.10.280.10">
    <property type="entry name" value="Helix-loop-helix DNA-binding domain"/>
    <property type="match status" value="1"/>
</dbReference>